<name>A0A4C1TM89_EUMVA</name>
<dbReference type="EMBL" id="BGZK01000064">
    <property type="protein sequence ID" value="GBP14498.1"/>
    <property type="molecule type" value="Genomic_DNA"/>
</dbReference>
<evidence type="ECO:0000313" key="2">
    <source>
        <dbReference type="Proteomes" id="UP000299102"/>
    </source>
</evidence>
<protein>
    <submittedName>
        <fullName evidence="1">Uncharacterized protein</fullName>
    </submittedName>
</protein>
<reference evidence="1 2" key="1">
    <citation type="journal article" date="2019" name="Commun. Biol.">
        <title>The bagworm genome reveals a unique fibroin gene that provides high tensile strength.</title>
        <authorList>
            <person name="Kono N."/>
            <person name="Nakamura H."/>
            <person name="Ohtoshi R."/>
            <person name="Tomita M."/>
            <person name="Numata K."/>
            <person name="Arakawa K."/>
        </authorList>
    </citation>
    <scope>NUCLEOTIDE SEQUENCE [LARGE SCALE GENOMIC DNA]</scope>
</reference>
<gene>
    <name evidence="1" type="ORF">EVAR_7777_1</name>
</gene>
<organism evidence="1 2">
    <name type="scientific">Eumeta variegata</name>
    <name type="common">Bagworm moth</name>
    <name type="synonym">Eumeta japonica</name>
    <dbReference type="NCBI Taxonomy" id="151549"/>
    <lineage>
        <taxon>Eukaryota</taxon>
        <taxon>Metazoa</taxon>
        <taxon>Ecdysozoa</taxon>
        <taxon>Arthropoda</taxon>
        <taxon>Hexapoda</taxon>
        <taxon>Insecta</taxon>
        <taxon>Pterygota</taxon>
        <taxon>Neoptera</taxon>
        <taxon>Endopterygota</taxon>
        <taxon>Lepidoptera</taxon>
        <taxon>Glossata</taxon>
        <taxon>Ditrysia</taxon>
        <taxon>Tineoidea</taxon>
        <taxon>Psychidae</taxon>
        <taxon>Oiketicinae</taxon>
        <taxon>Eumeta</taxon>
    </lineage>
</organism>
<sequence>MGVVTERRCTRNYNDDVGGVGRGGAAGSGPASPYVVTIRPFAHAPTPYASIQVFTVHLKIAALNVDTRPTRAFARRQIVLPKANISSSVHRQRSRLRIVPLAGLACNTSRGNLDLGSRNDRHLQPATPSVRYKRWMRLIVTSICLNEPPPL</sequence>
<dbReference type="Proteomes" id="UP000299102">
    <property type="component" value="Unassembled WGS sequence"/>
</dbReference>
<proteinExistence type="predicted"/>
<keyword evidence="2" id="KW-1185">Reference proteome</keyword>
<dbReference type="AlphaFoldDB" id="A0A4C1TM89"/>
<comment type="caution">
    <text evidence="1">The sequence shown here is derived from an EMBL/GenBank/DDBJ whole genome shotgun (WGS) entry which is preliminary data.</text>
</comment>
<accession>A0A4C1TM89</accession>
<evidence type="ECO:0000313" key="1">
    <source>
        <dbReference type="EMBL" id="GBP14498.1"/>
    </source>
</evidence>